<dbReference type="Gene3D" id="2.10.150.10">
    <property type="entry name" value="Urease, beta subunit"/>
    <property type="match status" value="1"/>
</dbReference>
<dbReference type="InterPro" id="IPR036461">
    <property type="entry name" value="Urease_betasu_sf"/>
</dbReference>
<comment type="subunit">
    <text evidence="3">Heterotrimer of UreA (gamma), UreB (beta) and UreC (alpha) subunits. Three heterotrimers associate to form the active enzyme.</text>
</comment>
<evidence type="ECO:0000256" key="3">
    <source>
        <dbReference type="HAMAP-Rule" id="MF_01954"/>
    </source>
</evidence>
<gene>
    <name evidence="3" type="primary">ureB</name>
    <name evidence="4" type="ORF">SE18_04310</name>
</gene>
<protein>
    <recommendedName>
        <fullName evidence="3">Urease subunit beta</fullName>
        <ecNumber evidence="3">3.5.1.5</ecNumber>
    </recommendedName>
    <alternativeName>
        <fullName evidence="3">Urea amidohydrolase subunit beta</fullName>
    </alternativeName>
</protein>
<evidence type="ECO:0000256" key="2">
    <source>
        <dbReference type="ARBA" id="ARBA00047778"/>
    </source>
</evidence>
<dbReference type="PANTHER" id="PTHR33569:SF1">
    <property type="entry name" value="UREASE"/>
    <property type="match status" value="1"/>
</dbReference>
<dbReference type="FunFam" id="2.10.150.10:FF:000001">
    <property type="entry name" value="Urease subunit beta"/>
    <property type="match status" value="1"/>
</dbReference>
<dbReference type="EMBL" id="LGKP01000008">
    <property type="protein sequence ID" value="KPL90991.1"/>
    <property type="molecule type" value="Genomic_DNA"/>
</dbReference>
<dbReference type="InterPro" id="IPR002019">
    <property type="entry name" value="Urease_beta-like"/>
</dbReference>
<name>A0A0P6Z110_9CHLR</name>
<reference evidence="4 5" key="1">
    <citation type="submission" date="2015-07" db="EMBL/GenBank/DDBJ databases">
        <title>Whole genome sequence of Herpetosiphon geysericola DSM 7119.</title>
        <authorList>
            <person name="Hemp J."/>
            <person name="Ward L.M."/>
            <person name="Pace L.A."/>
            <person name="Fischer W.W."/>
        </authorList>
    </citation>
    <scope>NUCLEOTIDE SEQUENCE [LARGE SCALE GENOMIC DNA]</scope>
    <source>
        <strain evidence="4 5">DSM 7119</strain>
    </source>
</reference>
<comment type="catalytic activity">
    <reaction evidence="2 3">
        <text>urea + 2 H2O + H(+) = hydrogencarbonate + 2 NH4(+)</text>
        <dbReference type="Rhea" id="RHEA:20557"/>
        <dbReference type="ChEBI" id="CHEBI:15377"/>
        <dbReference type="ChEBI" id="CHEBI:15378"/>
        <dbReference type="ChEBI" id="CHEBI:16199"/>
        <dbReference type="ChEBI" id="CHEBI:17544"/>
        <dbReference type="ChEBI" id="CHEBI:28938"/>
        <dbReference type="EC" id="3.5.1.5"/>
    </reaction>
</comment>
<keyword evidence="5" id="KW-1185">Reference proteome</keyword>
<comment type="similarity">
    <text evidence="3">Belongs to the urease beta subunit family.</text>
</comment>
<dbReference type="PANTHER" id="PTHR33569">
    <property type="entry name" value="UREASE"/>
    <property type="match status" value="1"/>
</dbReference>
<evidence type="ECO:0000256" key="1">
    <source>
        <dbReference type="ARBA" id="ARBA00022801"/>
    </source>
</evidence>
<dbReference type="AlphaFoldDB" id="A0A0P6Z110"/>
<evidence type="ECO:0000313" key="5">
    <source>
        <dbReference type="Proteomes" id="UP000050277"/>
    </source>
</evidence>
<evidence type="ECO:0000313" key="4">
    <source>
        <dbReference type="EMBL" id="KPL90991.1"/>
    </source>
</evidence>
<comment type="caution">
    <text evidence="4">The sequence shown here is derived from an EMBL/GenBank/DDBJ whole genome shotgun (WGS) entry which is preliminary data.</text>
</comment>
<dbReference type="PATRIC" id="fig|70996.4.peg.5344"/>
<dbReference type="CDD" id="cd00407">
    <property type="entry name" value="Urease_beta"/>
    <property type="match status" value="1"/>
</dbReference>
<dbReference type="SUPFAM" id="SSF51278">
    <property type="entry name" value="Urease, beta-subunit"/>
    <property type="match status" value="1"/>
</dbReference>
<dbReference type="HAMAP" id="MF_01954">
    <property type="entry name" value="Urease_beta"/>
    <property type="match status" value="1"/>
</dbReference>
<dbReference type="UniPathway" id="UPA00258">
    <property type="reaction ID" value="UER00370"/>
</dbReference>
<dbReference type="GO" id="GO:0035550">
    <property type="term" value="C:urease complex"/>
    <property type="evidence" value="ECO:0007669"/>
    <property type="project" value="InterPro"/>
</dbReference>
<dbReference type="Pfam" id="PF00699">
    <property type="entry name" value="Urease_beta"/>
    <property type="match status" value="1"/>
</dbReference>
<proteinExistence type="inferred from homology"/>
<dbReference type="NCBIfam" id="NF009682">
    <property type="entry name" value="PRK13203.1"/>
    <property type="match status" value="1"/>
</dbReference>
<organism evidence="4 5">
    <name type="scientific">Herpetosiphon geysericola</name>
    <dbReference type="NCBI Taxonomy" id="70996"/>
    <lineage>
        <taxon>Bacteria</taxon>
        <taxon>Bacillati</taxon>
        <taxon>Chloroflexota</taxon>
        <taxon>Chloroflexia</taxon>
        <taxon>Herpetosiphonales</taxon>
        <taxon>Herpetosiphonaceae</taxon>
        <taxon>Herpetosiphon</taxon>
    </lineage>
</organism>
<accession>A0A0P6Z110</accession>
<dbReference type="EC" id="3.5.1.5" evidence="3"/>
<keyword evidence="1 3" id="KW-0378">Hydrolase</keyword>
<dbReference type="STRING" id="70996.SE18_04310"/>
<dbReference type="OrthoDB" id="9797217at2"/>
<dbReference type="GO" id="GO:0009039">
    <property type="term" value="F:urease activity"/>
    <property type="evidence" value="ECO:0007669"/>
    <property type="project" value="UniProtKB-UniRule"/>
</dbReference>
<dbReference type="RefSeq" id="WP_054533185.1">
    <property type="nucleotide sequence ID" value="NZ_LGKP01000008.1"/>
</dbReference>
<keyword evidence="3" id="KW-0963">Cytoplasm</keyword>
<dbReference type="GO" id="GO:0043419">
    <property type="term" value="P:urea catabolic process"/>
    <property type="evidence" value="ECO:0007669"/>
    <property type="project" value="UniProtKB-UniRule"/>
</dbReference>
<comment type="subcellular location">
    <subcellularLocation>
        <location evidence="3">Cytoplasm</location>
    </subcellularLocation>
</comment>
<comment type="pathway">
    <text evidence="3">Nitrogen metabolism; urea degradation; CO(2) and NH(3) from urea (urease route): step 1/1.</text>
</comment>
<sequence>MQPGEYLIDQPNEAIAANLGRATCEILVAHTGDRPIQVGSHYHFFEVNRALVFDRRLAYGMHLNIPAGTAVRFEPGDSKIVNLVAFAGSRQIYGHNGLVNGALDAADQVQLSLSAAQQQQFGHRPQGDLE</sequence>
<dbReference type="Proteomes" id="UP000050277">
    <property type="component" value="Unassembled WGS sequence"/>
</dbReference>
<dbReference type="InterPro" id="IPR050069">
    <property type="entry name" value="Urease_subunit"/>
</dbReference>
<dbReference type="NCBIfam" id="TIGR00192">
    <property type="entry name" value="urease_beta"/>
    <property type="match status" value="1"/>
</dbReference>